<name>J7G824_9CRYP</name>
<accession>J7G824</accession>
<sequence>MKDLGKRKKIILRDLISKFFVSRNIITEFIQKSNFLLDGFGYFCWIALEKKFTKSVYYDIGFILNIKKIEKNNNALSRFYRKKILLKIEKQIRFFPPSVFSNKIPQFNEIFKLIKETCLCKKIYNSFVFKKEKFIEIKNLTNRYVTLDKIYFMSLISRFNTKTNLKGSIVF</sequence>
<dbReference type="AlphaFoldDB" id="J7G824"/>
<geneLocation type="nucleomorph" evidence="1"/>
<dbReference type="GO" id="GO:0003677">
    <property type="term" value="F:DNA binding"/>
    <property type="evidence" value="ECO:0007669"/>
    <property type="project" value="InterPro"/>
</dbReference>
<gene>
    <name evidence="1" type="ORF">CMESO_271</name>
</gene>
<reference evidence="1 2" key="1">
    <citation type="journal article" date="2012" name="Genome Biol. Evol.">
        <title>Nucleomorph genome sequence of the cryptophyte alga Chroomonas mesostigmatica CCMP1168 reveals lineage-specific gene loss and genome complexity.</title>
        <authorList>
            <person name="Moore C.E."/>
            <person name="Curtis B."/>
            <person name="Mills T."/>
            <person name="Tanifuji G."/>
            <person name="Archibald J.M."/>
        </authorList>
    </citation>
    <scope>NUCLEOTIDE SEQUENCE [LARGE SCALE GENOMIC DNA]</scope>
    <source>
        <strain evidence="1 2">CCMP1168</strain>
    </source>
</reference>
<proteinExistence type="predicted"/>
<dbReference type="EMBL" id="CP003681">
    <property type="protein sequence ID" value="AFP65443.1"/>
    <property type="molecule type" value="Genomic_DNA"/>
</dbReference>
<evidence type="ECO:0000313" key="1">
    <source>
        <dbReference type="EMBL" id="AFP65443.1"/>
    </source>
</evidence>
<keyword evidence="1" id="KW-0542">Nucleomorph</keyword>
<evidence type="ECO:0000313" key="2">
    <source>
        <dbReference type="Proteomes" id="UP000243348"/>
    </source>
</evidence>
<dbReference type="InterPro" id="IPR036128">
    <property type="entry name" value="Plus3-like_sf"/>
</dbReference>
<organism evidence="1 2">
    <name type="scientific">Chroomonas mesostigmatica CCMP1168</name>
    <dbReference type="NCBI Taxonomy" id="1195612"/>
    <lineage>
        <taxon>Eukaryota</taxon>
        <taxon>Cryptophyceae</taxon>
        <taxon>Pyrenomonadales</taxon>
        <taxon>Chroomonadaceae</taxon>
        <taxon>Chroomonas</taxon>
    </lineage>
</organism>
<dbReference type="Proteomes" id="UP000243348">
    <property type="component" value="Nucleomorph 2"/>
</dbReference>
<protein>
    <submittedName>
        <fullName evidence="1">Uncharacterized protein</fullName>
    </submittedName>
</protein>
<dbReference type="SUPFAM" id="SSF159042">
    <property type="entry name" value="Plus3-like"/>
    <property type="match status" value="1"/>
</dbReference>